<gene>
    <name evidence="2" type="ORF">HYH03_012681</name>
</gene>
<comment type="caution">
    <text evidence="2">The sequence shown here is derived from an EMBL/GenBank/DDBJ whole genome shotgun (WGS) entry which is preliminary data.</text>
</comment>
<accession>A0A836BTT2</accession>
<dbReference type="EMBL" id="JAEHOE010000080">
    <property type="protein sequence ID" value="KAG2488680.1"/>
    <property type="molecule type" value="Genomic_DNA"/>
</dbReference>
<dbReference type="AlphaFoldDB" id="A0A836BTT2"/>
<proteinExistence type="predicted"/>
<feature type="domain" description="Pherophorin" evidence="1">
    <location>
        <begin position="134"/>
        <end position="273"/>
    </location>
</feature>
<name>A0A836BTT2_9CHLO</name>
<protein>
    <recommendedName>
        <fullName evidence="1">Pherophorin domain-containing protein</fullName>
    </recommendedName>
</protein>
<dbReference type="Proteomes" id="UP000612055">
    <property type="component" value="Unassembled WGS sequence"/>
</dbReference>
<keyword evidence="3" id="KW-1185">Reference proteome</keyword>
<dbReference type="InterPro" id="IPR024616">
    <property type="entry name" value="Pherophorin"/>
</dbReference>
<sequence>MGQFMTDSLNALAADAGALLTMPFVLTECISEYEPDAGLIPTIKVCGTFFSAEEAQKIPQDDVDFLMQQFVLAVTGEDCQPFMAGTSVRAQIDSEQASQRCLQGSYSAQCALPLVPAPPPAPPPPTPITMTHICDASTAHVPYLLTPITVTPGLDQDNQTAVVMCVGAKAQACDKRKMCCNMDFSKIEVLMNDACRSSLRLITIDGAQVAISWGFYKFGPAFKFTNLVRQTPNPETASYCWVVRDGPCADPRQFCYNGRCQLNVFSTNNDCCPANLVA</sequence>
<reference evidence="2" key="1">
    <citation type="journal article" date="2020" name="bioRxiv">
        <title>Comparative genomics of Chlamydomonas.</title>
        <authorList>
            <person name="Craig R.J."/>
            <person name="Hasan A.R."/>
            <person name="Ness R.W."/>
            <person name="Keightley P.D."/>
        </authorList>
    </citation>
    <scope>NUCLEOTIDE SEQUENCE</scope>
    <source>
        <strain evidence="2">CCAP 11/70</strain>
    </source>
</reference>
<evidence type="ECO:0000259" key="1">
    <source>
        <dbReference type="Pfam" id="PF12499"/>
    </source>
</evidence>
<dbReference type="OrthoDB" id="542386at2759"/>
<dbReference type="Pfam" id="PF12499">
    <property type="entry name" value="DUF3707"/>
    <property type="match status" value="1"/>
</dbReference>
<evidence type="ECO:0000313" key="3">
    <source>
        <dbReference type="Proteomes" id="UP000612055"/>
    </source>
</evidence>
<organism evidence="2 3">
    <name type="scientific">Edaphochlamys debaryana</name>
    <dbReference type="NCBI Taxonomy" id="47281"/>
    <lineage>
        <taxon>Eukaryota</taxon>
        <taxon>Viridiplantae</taxon>
        <taxon>Chlorophyta</taxon>
        <taxon>core chlorophytes</taxon>
        <taxon>Chlorophyceae</taxon>
        <taxon>CS clade</taxon>
        <taxon>Chlamydomonadales</taxon>
        <taxon>Chlamydomonadales incertae sedis</taxon>
        <taxon>Edaphochlamys</taxon>
    </lineage>
</organism>
<evidence type="ECO:0000313" key="2">
    <source>
        <dbReference type="EMBL" id="KAG2488680.1"/>
    </source>
</evidence>